<dbReference type="GO" id="GO:0005524">
    <property type="term" value="F:ATP binding"/>
    <property type="evidence" value="ECO:0007669"/>
    <property type="project" value="UniProtKB-KW"/>
</dbReference>
<evidence type="ECO:0000256" key="3">
    <source>
        <dbReference type="ARBA" id="ARBA00023015"/>
    </source>
</evidence>
<dbReference type="KEGG" id="pfo:Pfl01_2976"/>
<dbReference type="HOGENOM" id="CLU_000445_8_12_6"/>
<evidence type="ECO:0000256" key="1">
    <source>
        <dbReference type="ARBA" id="ARBA00022741"/>
    </source>
</evidence>
<dbReference type="PROSITE" id="PS00676">
    <property type="entry name" value="SIGMA54_INTERACT_2"/>
    <property type="match status" value="1"/>
</dbReference>
<dbReference type="Gene3D" id="3.40.50.300">
    <property type="entry name" value="P-loop containing nucleotide triphosphate hydrolases"/>
    <property type="match status" value="1"/>
</dbReference>
<keyword evidence="1" id="KW-0547">Nucleotide-binding</keyword>
<keyword evidence="3" id="KW-0805">Transcription regulation</keyword>
<dbReference type="SUPFAM" id="SSF46689">
    <property type="entry name" value="Homeodomain-like"/>
    <property type="match status" value="1"/>
</dbReference>
<evidence type="ECO:0000256" key="4">
    <source>
        <dbReference type="ARBA" id="ARBA00023163"/>
    </source>
</evidence>
<dbReference type="GO" id="GO:0006355">
    <property type="term" value="P:regulation of DNA-templated transcription"/>
    <property type="evidence" value="ECO:0007669"/>
    <property type="project" value="InterPro"/>
</dbReference>
<dbReference type="InterPro" id="IPR002197">
    <property type="entry name" value="HTH_Fis"/>
</dbReference>
<dbReference type="InterPro" id="IPR002078">
    <property type="entry name" value="Sigma_54_int"/>
</dbReference>
<evidence type="ECO:0000259" key="5">
    <source>
        <dbReference type="PROSITE" id="PS50045"/>
    </source>
</evidence>
<dbReference type="CDD" id="cd00009">
    <property type="entry name" value="AAA"/>
    <property type="match status" value="1"/>
</dbReference>
<dbReference type="PRINTS" id="PR01590">
    <property type="entry name" value="HTHFIS"/>
</dbReference>
<evidence type="ECO:0000256" key="2">
    <source>
        <dbReference type="ARBA" id="ARBA00022840"/>
    </source>
</evidence>
<accession>Q3KBY8</accession>
<name>Q3KBY8_PSEPF</name>
<dbReference type="Proteomes" id="UP000002704">
    <property type="component" value="Chromosome"/>
</dbReference>
<dbReference type="PANTHER" id="PTHR32071:SF77">
    <property type="entry name" value="TRANSCRIPTIONAL REGULATORY PROTEIN"/>
    <property type="match status" value="1"/>
</dbReference>
<dbReference type="PANTHER" id="PTHR32071">
    <property type="entry name" value="TRANSCRIPTIONAL REGULATORY PROTEIN"/>
    <property type="match status" value="1"/>
</dbReference>
<dbReference type="Gene3D" id="3.30.450.40">
    <property type="match status" value="1"/>
</dbReference>
<dbReference type="Gene3D" id="1.10.10.60">
    <property type="entry name" value="Homeodomain-like"/>
    <property type="match status" value="1"/>
</dbReference>
<dbReference type="eggNOG" id="COG3284">
    <property type="taxonomic scope" value="Bacteria"/>
</dbReference>
<feature type="domain" description="Sigma-54 factor interaction" evidence="5">
    <location>
        <begin position="336"/>
        <end position="558"/>
    </location>
</feature>
<dbReference type="Gene3D" id="1.10.8.60">
    <property type="match status" value="1"/>
</dbReference>
<proteinExistence type="predicted"/>
<dbReference type="GO" id="GO:0043565">
    <property type="term" value="F:sequence-specific DNA binding"/>
    <property type="evidence" value="ECO:0007669"/>
    <property type="project" value="InterPro"/>
</dbReference>
<dbReference type="FunFam" id="3.40.50.300:FF:000006">
    <property type="entry name" value="DNA-binding transcriptional regulator NtrC"/>
    <property type="match status" value="1"/>
</dbReference>
<gene>
    <name evidence="6" type="ordered locus">Pfl01_2976</name>
</gene>
<dbReference type="Pfam" id="PF02954">
    <property type="entry name" value="HTH_8"/>
    <property type="match status" value="1"/>
</dbReference>
<dbReference type="Pfam" id="PF00158">
    <property type="entry name" value="Sigma54_activat"/>
    <property type="match status" value="1"/>
</dbReference>
<keyword evidence="2" id="KW-0067">ATP-binding</keyword>
<dbReference type="InterPro" id="IPR058031">
    <property type="entry name" value="AAA_lid_NorR"/>
</dbReference>
<dbReference type="InterPro" id="IPR003593">
    <property type="entry name" value="AAA+_ATPase"/>
</dbReference>
<dbReference type="InterPro" id="IPR025662">
    <property type="entry name" value="Sigma_54_int_dom_ATP-bd_1"/>
</dbReference>
<evidence type="ECO:0000313" key="6">
    <source>
        <dbReference type="EMBL" id="ABA74717.1"/>
    </source>
</evidence>
<dbReference type="InterPro" id="IPR009057">
    <property type="entry name" value="Homeodomain-like_sf"/>
</dbReference>
<dbReference type="PROSITE" id="PS00675">
    <property type="entry name" value="SIGMA54_INTERACT_1"/>
    <property type="match status" value="1"/>
</dbReference>
<sequence length="626" mass="69069">MLCNHMRLVIINDKNIQECGKVMSGQQMNIRDMHGLDEVRRRFLDGHSLPADLLPTAVANSWERSRKAGLSPWDKRLTGRWRTHELSSSDSRLAACAQPELDRLWGIFGGQDWALFCVNLEGVIVYAKHASQPDLVDPLKVGKRVNEVDIGTTAPSCTLHEQQPFIVCGGMHYLKEFENFFCVSVPVFGVRGELVGAIDITGIGQRNATAVLEQLKIASMAIESRLYSGLVDCQIVALQFDARLIGTPFQGLVAFDQNGRFCAANKVAKKILGIDASSPVESSLDWDSFFERGPQSIVVNSPSLIALNDGSSVYAQSLSLPGGAQPAARLCHTSPGVGHDPALNQQFNMASKAFAASIPIILQGETGTGKEVFARALHDSLNPGAPFIAINCSAIPENLIESELFGYVEGTFTGARRGGAKGRIEEAHGGTLLLDEIGDMPFNLQTRLLRVLQEREVTRLGSSERHPVNIRVISATHCDIHKLIEEHRFREDLFYRLNGMQVGIPALRQRQDMEDIITKLTQRYQGGAIHPAALELLKNQEWRGNIRQLEQVIRLAVALAGAGLVILPEHFPGLEQPEEKRDEKSLKEFERKKIQDALDANRGNVKATAQQLGVARGTIYRKLRME</sequence>
<dbReference type="InterPro" id="IPR027417">
    <property type="entry name" value="P-loop_NTPase"/>
</dbReference>
<reference evidence="6 7" key="1">
    <citation type="journal article" date="2009" name="Genome Biol.">
        <title>Genomic and genetic analyses of diversity and plant interactions of Pseudomonas fluorescens.</title>
        <authorList>
            <person name="Silby M.W."/>
            <person name="Cerdeno-Tarraga A.M."/>
            <person name="Vernikos G.S."/>
            <person name="Giddens S.R."/>
            <person name="Jackson R.W."/>
            <person name="Preston G.M."/>
            <person name="Zhang X.X."/>
            <person name="Moon C.D."/>
            <person name="Gehrig S.M."/>
            <person name="Godfrey S.A."/>
            <person name="Knight C.G."/>
            <person name="Malone J.G."/>
            <person name="Robinson Z."/>
            <person name="Spiers A.J."/>
            <person name="Harris S."/>
            <person name="Challis G.L."/>
            <person name="Yaxley A.M."/>
            <person name="Harris D."/>
            <person name="Seeger K."/>
            <person name="Murphy L."/>
            <person name="Rutter S."/>
            <person name="Squares R."/>
            <person name="Quail M.A."/>
            <person name="Saunders E."/>
            <person name="Mavromatis K."/>
            <person name="Brettin T.S."/>
            <person name="Bentley S.D."/>
            <person name="Hothersall J."/>
            <person name="Stephens E."/>
            <person name="Thomas C.M."/>
            <person name="Parkhill J."/>
            <person name="Levy S.B."/>
            <person name="Rainey P.B."/>
            <person name="Thomson N.R."/>
        </authorList>
    </citation>
    <scope>NUCLEOTIDE SEQUENCE [LARGE SCALE GENOMIC DNA]</scope>
    <source>
        <strain evidence="6 7">Pf0-1</strain>
    </source>
</reference>
<dbReference type="AlphaFoldDB" id="Q3KBY8"/>
<dbReference type="Pfam" id="PF25601">
    <property type="entry name" value="AAA_lid_14"/>
    <property type="match status" value="1"/>
</dbReference>
<dbReference type="SMART" id="SM00382">
    <property type="entry name" value="AAA"/>
    <property type="match status" value="1"/>
</dbReference>
<dbReference type="InterPro" id="IPR029016">
    <property type="entry name" value="GAF-like_dom_sf"/>
</dbReference>
<keyword evidence="4" id="KW-0804">Transcription</keyword>
<evidence type="ECO:0000313" key="7">
    <source>
        <dbReference type="Proteomes" id="UP000002704"/>
    </source>
</evidence>
<protein>
    <submittedName>
        <fullName evidence="6">Putative sigma-54 activated regulatory protein, helix-turn-helix, Fis-type</fullName>
    </submittedName>
</protein>
<dbReference type="InterPro" id="IPR025943">
    <property type="entry name" value="Sigma_54_int_dom_ATP-bd_2"/>
</dbReference>
<dbReference type="PROSITE" id="PS50045">
    <property type="entry name" value="SIGMA54_INTERACT_4"/>
    <property type="match status" value="1"/>
</dbReference>
<dbReference type="SUPFAM" id="SSF52540">
    <property type="entry name" value="P-loop containing nucleoside triphosphate hydrolases"/>
    <property type="match status" value="1"/>
</dbReference>
<dbReference type="EMBL" id="CP000094">
    <property type="protein sequence ID" value="ABA74717.1"/>
    <property type="molecule type" value="Genomic_DNA"/>
</dbReference>
<organism evidence="6 7">
    <name type="scientific">Pseudomonas fluorescens (strain Pf0-1)</name>
    <dbReference type="NCBI Taxonomy" id="205922"/>
    <lineage>
        <taxon>Bacteria</taxon>
        <taxon>Pseudomonadati</taxon>
        <taxon>Pseudomonadota</taxon>
        <taxon>Gammaproteobacteria</taxon>
        <taxon>Pseudomonadales</taxon>
        <taxon>Pseudomonadaceae</taxon>
        <taxon>Pseudomonas</taxon>
    </lineage>
</organism>